<comment type="caution">
    <text evidence="7">The sequence shown here is derived from an EMBL/GenBank/DDBJ whole genome shotgun (WGS) entry which is preliminary data.</text>
</comment>
<reference evidence="7 8" key="1">
    <citation type="submission" date="2016-07" db="EMBL/GenBank/DDBJ databases">
        <title>Pervasive Adenine N6-methylation of Active Genes in Fungi.</title>
        <authorList>
            <consortium name="DOE Joint Genome Institute"/>
            <person name="Mondo S.J."/>
            <person name="Dannebaum R.O."/>
            <person name="Kuo R.C."/>
            <person name="Labutti K."/>
            <person name="Haridas S."/>
            <person name="Kuo A."/>
            <person name="Salamov A."/>
            <person name="Ahrendt S.R."/>
            <person name="Lipzen A."/>
            <person name="Sullivan W."/>
            <person name="Andreopoulos W.B."/>
            <person name="Clum A."/>
            <person name="Lindquist E."/>
            <person name="Daum C."/>
            <person name="Ramamoorthy G.K."/>
            <person name="Gryganskyi A."/>
            <person name="Culley D."/>
            <person name="Magnuson J.K."/>
            <person name="James T.Y."/>
            <person name="O'Malley M.A."/>
            <person name="Stajich J.E."/>
            <person name="Spatafora J.W."/>
            <person name="Visel A."/>
            <person name="Grigoriev I.V."/>
        </authorList>
    </citation>
    <scope>NUCLEOTIDE SEQUENCE [LARGE SCALE GENOMIC DNA]</scope>
    <source>
        <strain evidence="7 8">NRRL 3301</strain>
    </source>
</reference>
<feature type="region of interest" description="Disordered" evidence="6">
    <location>
        <begin position="169"/>
        <end position="197"/>
    </location>
</feature>
<evidence type="ECO:0000256" key="3">
    <source>
        <dbReference type="ARBA" id="ARBA00022517"/>
    </source>
</evidence>
<dbReference type="Proteomes" id="UP000242146">
    <property type="component" value="Unassembled WGS sequence"/>
</dbReference>
<dbReference type="STRING" id="101127.A0A1X2G7N2"/>
<dbReference type="Pfam" id="PF04939">
    <property type="entry name" value="RRS1"/>
    <property type="match status" value="1"/>
</dbReference>
<name>A0A1X2G7N2_9FUNG</name>
<dbReference type="GO" id="GO:0030687">
    <property type="term" value="C:preribosome, large subunit precursor"/>
    <property type="evidence" value="ECO:0007669"/>
    <property type="project" value="TreeGrafter"/>
</dbReference>
<evidence type="ECO:0000256" key="5">
    <source>
        <dbReference type="RuleBase" id="RU364132"/>
    </source>
</evidence>
<feature type="compositionally biased region" description="Basic and acidic residues" evidence="6">
    <location>
        <begin position="279"/>
        <end position="299"/>
    </location>
</feature>
<dbReference type="PANTHER" id="PTHR17602:SF4">
    <property type="entry name" value="RIBOSOME BIOGENESIS REGULATORY PROTEIN HOMOLOG"/>
    <property type="match status" value="1"/>
</dbReference>
<dbReference type="GO" id="GO:0042273">
    <property type="term" value="P:ribosomal large subunit biogenesis"/>
    <property type="evidence" value="ECO:0007669"/>
    <property type="project" value="TreeGrafter"/>
</dbReference>
<dbReference type="AlphaFoldDB" id="A0A1X2G7N2"/>
<evidence type="ECO:0000313" key="8">
    <source>
        <dbReference type="Proteomes" id="UP000242146"/>
    </source>
</evidence>
<evidence type="ECO:0000256" key="2">
    <source>
        <dbReference type="ARBA" id="ARBA00010077"/>
    </source>
</evidence>
<keyword evidence="3 5" id="KW-0690">Ribosome biogenesis</keyword>
<dbReference type="OrthoDB" id="28455at2759"/>
<dbReference type="PANTHER" id="PTHR17602">
    <property type="entry name" value="RIBOSOME BIOGENESIS REGULATORY PROTEIN"/>
    <property type="match status" value="1"/>
</dbReference>
<evidence type="ECO:0000256" key="4">
    <source>
        <dbReference type="ARBA" id="ARBA00023242"/>
    </source>
</evidence>
<keyword evidence="4 5" id="KW-0539">Nucleus</keyword>
<organism evidence="7 8">
    <name type="scientific">Hesseltinella vesiculosa</name>
    <dbReference type="NCBI Taxonomy" id="101127"/>
    <lineage>
        <taxon>Eukaryota</taxon>
        <taxon>Fungi</taxon>
        <taxon>Fungi incertae sedis</taxon>
        <taxon>Mucoromycota</taxon>
        <taxon>Mucoromycotina</taxon>
        <taxon>Mucoromycetes</taxon>
        <taxon>Mucorales</taxon>
        <taxon>Cunninghamellaceae</taxon>
        <taxon>Hesseltinella</taxon>
    </lineage>
</organism>
<dbReference type="GO" id="GO:0000447">
    <property type="term" value="P:endonucleolytic cleavage in ITS1 to separate SSU-rRNA from 5.8S rRNA and LSU-rRNA from tricistronic rRNA transcript (SSU-rRNA, 5.8S rRNA, LSU-rRNA)"/>
    <property type="evidence" value="ECO:0007669"/>
    <property type="project" value="TreeGrafter"/>
</dbReference>
<dbReference type="EMBL" id="MCGT01000034">
    <property type="protein sequence ID" value="ORX47164.1"/>
    <property type="molecule type" value="Genomic_DNA"/>
</dbReference>
<evidence type="ECO:0000313" key="7">
    <source>
        <dbReference type="EMBL" id="ORX47164.1"/>
    </source>
</evidence>
<comment type="similarity">
    <text evidence="2 5">Belongs to the RRS1 family.</text>
</comment>
<proteinExistence type="inferred from homology"/>
<gene>
    <name evidence="7" type="ORF">DM01DRAFT_1410292</name>
</gene>
<dbReference type="InterPro" id="IPR007023">
    <property type="entry name" value="Ribosom_reg"/>
</dbReference>
<sequence length="306" mass="34875">MDVTEILEAHKAQFKPITVEKLVPLDFDLSLLAGFDTNALDDKRLKGTKEAYLKEMTRDNVQLVVNGIFELPVKTSDHGILAELPDRTTVLPREKPLPKEKPMTRWEKFAQTKGIQNRKRERMVWDDDRQEYVPRWGYKGGAKDGTQDWLIEVPNSVDPMTDMYQAKREEKKERVAKNAKRQKRNEEEGAAATMAGKKDVRDLKKDELQSAIAASRTATASMGKFDKALRNEQKVKGVTHQFSSNIGDAKAEKNSSMDILNKIVGKDAKVDVNKAVRMHARDSAKKNFSKSNDKKSDKKFNKKQRK</sequence>
<feature type="region of interest" description="Disordered" evidence="6">
    <location>
        <begin position="279"/>
        <end position="306"/>
    </location>
</feature>
<evidence type="ECO:0000256" key="6">
    <source>
        <dbReference type="SAM" id="MobiDB-lite"/>
    </source>
</evidence>
<protein>
    <recommendedName>
        <fullName evidence="5">Ribosome biogenesis regulatory protein</fullName>
    </recommendedName>
</protein>
<dbReference type="GO" id="GO:0005730">
    <property type="term" value="C:nucleolus"/>
    <property type="evidence" value="ECO:0007669"/>
    <property type="project" value="TreeGrafter"/>
</dbReference>
<comment type="function">
    <text evidence="5">Involved in ribosomal large subunit assembly.</text>
</comment>
<accession>A0A1X2G7N2</accession>
<comment type="subcellular location">
    <subcellularLocation>
        <location evidence="1 5">Nucleus</location>
    </subcellularLocation>
</comment>
<evidence type="ECO:0000256" key="1">
    <source>
        <dbReference type="ARBA" id="ARBA00004123"/>
    </source>
</evidence>
<keyword evidence="8" id="KW-1185">Reference proteome</keyword>